<name>A0ABS0J417_9BACT</name>
<feature type="domain" description="NlpC/P60" evidence="5">
    <location>
        <begin position="311"/>
        <end position="445"/>
    </location>
</feature>
<evidence type="ECO:0000259" key="5">
    <source>
        <dbReference type="PROSITE" id="PS51935"/>
    </source>
</evidence>
<dbReference type="GO" id="GO:0016787">
    <property type="term" value="F:hydrolase activity"/>
    <property type="evidence" value="ECO:0007669"/>
    <property type="project" value="UniProtKB-KW"/>
</dbReference>
<evidence type="ECO:0000313" key="7">
    <source>
        <dbReference type="Proteomes" id="UP001194469"/>
    </source>
</evidence>
<dbReference type="Pfam" id="PF12913">
    <property type="entry name" value="SH3_6"/>
    <property type="match status" value="1"/>
</dbReference>
<evidence type="ECO:0000313" key="6">
    <source>
        <dbReference type="EMBL" id="MBG3876897.1"/>
    </source>
</evidence>
<protein>
    <submittedName>
        <fullName evidence="6">Hydrolase Nlp/P60</fullName>
    </submittedName>
</protein>
<evidence type="ECO:0000256" key="1">
    <source>
        <dbReference type="ARBA" id="ARBA00007074"/>
    </source>
</evidence>
<keyword evidence="7" id="KW-1185">Reference proteome</keyword>
<evidence type="ECO:0000256" key="2">
    <source>
        <dbReference type="ARBA" id="ARBA00022670"/>
    </source>
</evidence>
<accession>A0ABS0J417</accession>
<keyword evidence="2" id="KW-0645">Protease</keyword>
<keyword evidence="3 6" id="KW-0378">Hydrolase</keyword>
<dbReference type="Pfam" id="PF12914">
    <property type="entry name" value="SH3_7"/>
    <property type="match status" value="1"/>
</dbReference>
<reference evidence="6 7" key="1">
    <citation type="submission" date="2019-08" db="EMBL/GenBank/DDBJ databases">
        <authorList>
            <person name="Luo N."/>
        </authorList>
    </citation>
    <scope>NUCLEOTIDE SEQUENCE [LARGE SCALE GENOMIC DNA]</scope>
    <source>
        <strain evidence="6 7">NCIMB 9442</strain>
    </source>
</reference>
<dbReference type="EMBL" id="VRYY01000186">
    <property type="protein sequence ID" value="MBG3876897.1"/>
    <property type="molecule type" value="Genomic_DNA"/>
</dbReference>
<dbReference type="Pfam" id="PF00877">
    <property type="entry name" value="NLPC_P60"/>
    <property type="match status" value="1"/>
</dbReference>
<gene>
    <name evidence="6" type="ORF">FVW20_07665</name>
</gene>
<dbReference type="InterPro" id="IPR025606">
    <property type="entry name" value="NLPC/P60_N_dom"/>
</dbReference>
<comment type="caution">
    <text evidence="6">The sequence shown here is derived from an EMBL/GenBank/DDBJ whole genome shotgun (WGS) entry which is preliminary data.</text>
</comment>
<dbReference type="SUPFAM" id="SSF54001">
    <property type="entry name" value="Cysteine proteinases"/>
    <property type="match status" value="1"/>
</dbReference>
<dbReference type="PIRSF" id="PIRSF019015">
    <property type="entry name" value="P60_peptidase_YkfC"/>
    <property type="match status" value="1"/>
</dbReference>
<dbReference type="InterPro" id="IPR038765">
    <property type="entry name" value="Papain-like_cys_pep_sf"/>
</dbReference>
<dbReference type="PROSITE" id="PS51935">
    <property type="entry name" value="NLPC_P60"/>
    <property type="match status" value="1"/>
</dbReference>
<sequence>MMSQNISTVHARRASSGDARSFVAALAVLLLAALFLSGCAGRGPREVAPPRFTELERHPQDLSVYAARAGGDSPLLDAATQAAQDQRWNTRFFAPWAQARTGVTLAEVTRTAPYLTKDGRTRGHAENLLPWDASRFAALVANCDAPSFPAMAERGIIVRNTALRELPTLRPSFANPDKAGQGYPFDDLQRSAVWVGTPVFVSHVSLDRAWLYCETGFASGWVPAEHVALADATFRALYQNGRYAAVLRDDVALTSPNQAFIATAHIGAVFPVAVESPGGLTVLVPLRDADGRAVLGQSTLPAGYAAMKPLAISPARMAEIGNRMMGQPYGWGGMYENRDCSATLRDLFAPFGIWLPRNSASQARAGRFVDFGKASPDGKEAIIRAQGVPFLTLLWLKGHITLYLGEYDGHPVMFHNIWGLRVFSNSGEDGERGQEGRFILGRAVVTSLRPGTELPNLTTPDGLVARMLGMSILPGGGGLPGGAGLPGGGGQ</sequence>
<keyword evidence="4" id="KW-0788">Thiol protease</keyword>
<dbReference type="InterPro" id="IPR026864">
    <property type="entry name" value="SH3b2-type_SH3"/>
</dbReference>
<dbReference type="InterPro" id="IPR000064">
    <property type="entry name" value="NLP_P60_dom"/>
</dbReference>
<dbReference type="Proteomes" id="UP001194469">
    <property type="component" value="Unassembled WGS sequence"/>
</dbReference>
<dbReference type="InterPro" id="IPR039439">
    <property type="entry name" value="SH3b1_dom"/>
</dbReference>
<dbReference type="Pfam" id="PF12912">
    <property type="entry name" value="N_NLPC_P60"/>
    <property type="match status" value="1"/>
</dbReference>
<proteinExistence type="inferred from homology"/>
<comment type="similarity">
    <text evidence="1">Belongs to the peptidase C40 family.</text>
</comment>
<dbReference type="Gene3D" id="3.90.1720.10">
    <property type="entry name" value="endopeptidase domain like (from Nostoc punctiforme)"/>
    <property type="match status" value="1"/>
</dbReference>
<evidence type="ECO:0000256" key="3">
    <source>
        <dbReference type="ARBA" id="ARBA00022801"/>
    </source>
</evidence>
<evidence type="ECO:0000256" key="4">
    <source>
        <dbReference type="ARBA" id="ARBA00022807"/>
    </source>
</evidence>
<dbReference type="InterPro" id="IPR027017">
    <property type="entry name" value="P60_peptidase_YkfC"/>
</dbReference>
<organism evidence="6 7">
    <name type="scientific">Nitratidesulfovibrio oxamicus</name>
    <dbReference type="NCBI Taxonomy" id="32016"/>
    <lineage>
        <taxon>Bacteria</taxon>
        <taxon>Pseudomonadati</taxon>
        <taxon>Thermodesulfobacteriota</taxon>
        <taxon>Desulfovibrionia</taxon>
        <taxon>Desulfovibrionales</taxon>
        <taxon>Desulfovibrionaceae</taxon>
        <taxon>Nitratidesulfovibrio</taxon>
    </lineage>
</organism>
<dbReference type="RefSeq" id="WP_196608960.1">
    <property type="nucleotide sequence ID" value="NZ_VRYY01000186.1"/>
</dbReference>